<organism evidence="1 2">
    <name type="scientific">Bhargavaea cecembensis DSE10</name>
    <dbReference type="NCBI Taxonomy" id="1235279"/>
    <lineage>
        <taxon>Bacteria</taxon>
        <taxon>Bacillati</taxon>
        <taxon>Bacillota</taxon>
        <taxon>Bacilli</taxon>
        <taxon>Bacillales</taxon>
        <taxon>Caryophanaceae</taxon>
        <taxon>Bhargavaea</taxon>
    </lineage>
</organism>
<dbReference type="EMBL" id="AOFT01000015">
    <property type="protein sequence ID" value="EMR05462.1"/>
    <property type="molecule type" value="Genomic_DNA"/>
</dbReference>
<comment type="caution">
    <text evidence="1">The sequence shown here is derived from an EMBL/GenBank/DDBJ whole genome shotgun (WGS) entry which is preliminary data.</text>
</comment>
<name>M7NDX3_9BACL</name>
<protein>
    <submittedName>
        <fullName evidence="1">Uncharacterized protein</fullName>
    </submittedName>
</protein>
<dbReference type="STRING" id="1235279.C772_02570"/>
<dbReference type="Proteomes" id="UP000011919">
    <property type="component" value="Unassembled WGS sequence"/>
</dbReference>
<gene>
    <name evidence="1" type="ORF">C772_02570</name>
</gene>
<evidence type="ECO:0000313" key="2">
    <source>
        <dbReference type="Proteomes" id="UP000011919"/>
    </source>
</evidence>
<proteinExistence type="predicted"/>
<sequence>MRRETLTILGETLIKFIETLTIFDETLINFI</sequence>
<accession>M7NDX3</accession>
<evidence type="ECO:0000313" key="1">
    <source>
        <dbReference type="EMBL" id="EMR05462.1"/>
    </source>
</evidence>
<reference evidence="1 2" key="1">
    <citation type="journal article" date="2013" name="Genome Announc.">
        <title>Draft Genome Sequence of Bhargavaea cecembensis Strain DSE10T, Isolated from a Deep-Sea Sediment Sample Collected at a Depth of 5,904 m from the Chagos-Laccadive Ridge System in the Indian Ocean.</title>
        <authorList>
            <person name="Shivaji S."/>
            <person name="Ara S."/>
            <person name="Begum Z."/>
            <person name="Ruth M."/>
            <person name="Singh A."/>
            <person name="Kumar Pinnaka A."/>
        </authorList>
    </citation>
    <scope>NUCLEOTIDE SEQUENCE [LARGE SCALE GENOMIC DNA]</scope>
    <source>
        <strain evidence="1 2">DSE10</strain>
    </source>
</reference>
<keyword evidence="2" id="KW-1185">Reference proteome</keyword>
<dbReference type="AlphaFoldDB" id="M7NDX3"/>